<name>A0A9X2BR04_9BACL</name>
<protein>
    <submittedName>
        <fullName evidence="2">DUF4183 domain-containing protein</fullName>
    </submittedName>
</protein>
<evidence type="ECO:0000259" key="1">
    <source>
        <dbReference type="Pfam" id="PF13799"/>
    </source>
</evidence>
<feature type="domain" description="DUF4183" evidence="1">
    <location>
        <begin position="29"/>
        <end position="91"/>
    </location>
</feature>
<dbReference type="Proteomes" id="UP001139534">
    <property type="component" value="Unassembled WGS sequence"/>
</dbReference>
<sequence length="101" mass="10688">MGAILVSTVVYRYFYAPPADLTGTVDIPANQFTDDKGSQPLAFAGTGAGSYANLFINGMMQEGRLYTLAPESLTLELGQDMIVAGTPIILENVQITAQAIS</sequence>
<gene>
    <name evidence="2" type="ORF">M0651_14670</name>
</gene>
<dbReference type="Pfam" id="PF13799">
    <property type="entry name" value="DUF4183"/>
    <property type="match status" value="1"/>
</dbReference>
<dbReference type="EMBL" id="JALPRK010000013">
    <property type="protein sequence ID" value="MCK8488417.1"/>
    <property type="molecule type" value="Genomic_DNA"/>
</dbReference>
<evidence type="ECO:0000313" key="2">
    <source>
        <dbReference type="EMBL" id="MCK8488417.1"/>
    </source>
</evidence>
<organism evidence="2 3">
    <name type="scientific">Paenibacillus mellifer</name>
    <dbReference type="NCBI Taxonomy" id="2937794"/>
    <lineage>
        <taxon>Bacteria</taxon>
        <taxon>Bacillati</taxon>
        <taxon>Bacillota</taxon>
        <taxon>Bacilli</taxon>
        <taxon>Bacillales</taxon>
        <taxon>Paenibacillaceae</taxon>
        <taxon>Paenibacillus</taxon>
    </lineage>
</organism>
<comment type="caution">
    <text evidence="2">The sequence shown here is derived from an EMBL/GenBank/DDBJ whole genome shotgun (WGS) entry which is preliminary data.</text>
</comment>
<keyword evidence="3" id="KW-1185">Reference proteome</keyword>
<proteinExistence type="predicted"/>
<dbReference type="InterPro" id="IPR025237">
    <property type="entry name" value="DUF4183"/>
</dbReference>
<accession>A0A9X2BR04</accession>
<reference evidence="2" key="1">
    <citation type="submission" date="2022-04" db="EMBL/GenBank/DDBJ databases">
        <authorList>
            <person name="Seo M.-J."/>
        </authorList>
    </citation>
    <scope>NUCLEOTIDE SEQUENCE</scope>
    <source>
        <strain evidence="2">MBLB2552</strain>
    </source>
</reference>
<evidence type="ECO:0000313" key="3">
    <source>
        <dbReference type="Proteomes" id="UP001139534"/>
    </source>
</evidence>
<dbReference type="AlphaFoldDB" id="A0A9X2BR04"/>